<dbReference type="Gene3D" id="3.40.50.2000">
    <property type="entry name" value="Glycogen Phosphorylase B"/>
    <property type="match status" value="2"/>
</dbReference>
<feature type="domain" description="Glycosyl transferase family 1" evidence="6">
    <location>
        <begin position="276"/>
        <end position="415"/>
    </location>
</feature>
<evidence type="ECO:0000259" key="7">
    <source>
        <dbReference type="Pfam" id="PF08323"/>
    </source>
</evidence>
<evidence type="ECO:0000256" key="4">
    <source>
        <dbReference type="ARBA" id="ARBA00022676"/>
    </source>
</evidence>
<dbReference type="Pfam" id="PF08323">
    <property type="entry name" value="Glyco_transf_5"/>
    <property type="match status" value="1"/>
</dbReference>
<dbReference type="PANTHER" id="PTHR45825">
    <property type="entry name" value="GRANULE-BOUND STARCH SYNTHASE 1, CHLOROPLASTIC/AMYLOPLASTIC"/>
    <property type="match status" value="1"/>
</dbReference>
<dbReference type="NCBIfam" id="TIGR02095">
    <property type="entry name" value="glgA"/>
    <property type="match status" value="1"/>
</dbReference>
<evidence type="ECO:0000256" key="5">
    <source>
        <dbReference type="ARBA" id="ARBA00022679"/>
    </source>
</evidence>
<evidence type="ECO:0000313" key="8">
    <source>
        <dbReference type="EMBL" id="CAB4574182.1"/>
    </source>
</evidence>
<dbReference type="AlphaFoldDB" id="A0A6J6ECL2"/>
<dbReference type="HAMAP" id="MF_00484">
    <property type="entry name" value="Glycogen_synth"/>
    <property type="match status" value="1"/>
</dbReference>
<dbReference type="GO" id="GO:0004373">
    <property type="term" value="F:alpha-1,4-glucan glucosyltransferase (UDP-glucose donor) activity"/>
    <property type="evidence" value="ECO:0007669"/>
    <property type="project" value="InterPro"/>
</dbReference>
<gene>
    <name evidence="8" type="ORF">UFOPK1493_02595</name>
</gene>
<dbReference type="EC" id="2.4.1.21" evidence="3"/>
<dbReference type="InterPro" id="IPR001296">
    <property type="entry name" value="Glyco_trans_1"/>
</dbReference>
<dbReference type="GO" id="GO:0009011">
    <property type="term" value="F:alpha-1,4-glucan glucosyltransferase (ADP-glucose donor) activity"/>
    <property type="evidence" value="ECO:0007669"/>
    <property type="project" value="UniProtKB-EC"/>
</dbReference>
<dbReference type="InterPro" id="IPR011835">
    <property type="entry name" value="GS/SS"/>
</dbReference>
<evidence type="ECO:0000256" key="3">
    <source>
        <dbReference type="ARBA" id="ARBA00012588"/>
    </source>
</evidence>
<keyword evidence="4" id="KW-0328">Glycosyltransferase</keyword>
<evidence type="ECO:0000256" key="1">
    <source>
        <dbReference type="ARBA" id="ARBA00001478"/>
    </source>
</evidence>
<dbReference type="InterPro" id="IPR013534">
    <property type="entry name" value="Starch_synth_cat_dom"/>
</dbReference>
<dbReference type="PANTHER" id="PTHR45825:SF11">
    <property type="entry name" value="ALPHA AMYLASE DOMAIN-CONTAINING PROTEIN"/>
    <property type="match status" value="1"/>
</dbReference>
<proteinExistence type="inferred from homology"/>
<sequence length="464" mass="49593">MKVLFATAELAPLVRVGGLAAAAAGLVDELRRQGVDVEVALPDYSGLVLLDEQVVDLDVPAWAAPARARRGHTADGLDVTLVDVPGIWRPHPYLQPSGEGWWDNDERFFRFSAAVAALARSRRPDVLHLNDWHTASALAHLDPAPPTMLTIHTLGYQGTTNAGWLPAFAYHRSAFEWFGAVNPLVGAIRLADVVVAVSPTYAREILTPEGGFGVEGVLRERGESLVGILNGIDTTAWDPATDPHLPVRYDRTDLAGKDANRAALRAELGLPEMPGALAVVVSRLVDQKGIDLVLPLLPLLERLPMQLAVLGDGDAHLADALAAAAAAAPDRVAFSRGYDEALAHRLFAGGDLFVMPSRFEPCGLAQMQAMRYGALPVVTDVGGLHDTVVDVDANPSAGTGVTAARPTSLDLLDALHRAARAHANRPRRDAMRRRGMAIDWSWREPASAHVELYRRIAGASAPGG</sequence>
<name>A0A6J6ECL2_9ZZZZ</name>
<protein>
    <recommendedName>
        <fullName evidence="3">starch synthase</fullName>
        <ecNumber evidence="3">2.4.1.21</ecNumber>
    </recommendedName>
</protein>
<reference evidence="8" key="1">
    <citation type="submission" date="2020-05" db="EMBL/GenBank/DDBJ databases">
        <authorList>
            <person name="Chiriac C."/>
            <person name="Salcher M."/>
            <person name="Ghai R."/>
            <person name="Kavagutti S V."/>
        </authorList>
    </citation>
    <scope>NUCLEOTIDE SEQUENCE</scope>
</reference>
<dbReference type="CDD" id="cd03791">
    <property type="entry name" value="GT5_Glycogen_synthase_DULL1-like"/>
    <property type="match status" value="1"/>
</dbReference>
<dbReference type="EMBL" id="CAEZSR010000112">
    <property type="protein sequence ID" value="CAB4574182.1"/>
    <property type="molecule type" value="Genomic_DNA"/>
</dbReference>
<comment type="catalytic activity">
    <reaction evidence="1">
        <text>[(1-&gt;4)-alpha-D-glucosyl](n) + ADP-alpha-D-glucose = [(1-&gt;4)-alpha-D-glucosyl](n+1) + ADP + H(+)</text>
        <dbReference type="Rhea" id="RHEA:18189"/>
        <dbReference type="Rhea" id="RHEA-COMP:9584"/>
        <dbReference type="Rhea" id="RHEA-COMP:9587"/>
        <dbReference type="ChEBI" id="CHEBI:15378"/>
        <dbReference type="ChEBI" id="CHEBI:15444"/>
        <dbReference type="ChEBI" id="CHEBI:57498"/>
        <dbReference type="ChEBI" id="CHEBI:456216"/>
        <dbReference type="EC" id="2.4.1.21"/>
    </reaction>
</comment>
<dbReference type="SUPFAM" id="SSF53756">
    <property type="entry name" value="UDP-Glycosyltransferase/glycogen phosphorylase"/>
    <property type="match status" value="1"/>
</dbReference>
<evidence type="ECO:0000259" key="6">
    <source>
        <dbReference type="Pfam" id="PF00534"/>
    </source>
</evidence>
<feature type="domain" description="Starch synthase catalytic" evidence="7">
    <location>
        <begin position="2"/>
        <end position="220"/>
    </location>
</feature>
<accession>A0A6J6ECL2</accession>
<dbReference type="Pfam" id="PF00534">
    <property type="entry name" value="Glycos_transf_1"/>
    <property type="match status" value="1"/>
</dbReference>
<evidence type="ECO:0000256" key="2">
    <source>
        <dbReference type="ARBA" id="ARBA00010281"/>
    </source>
</evidence>
<keyword evidence="5" id="KW-0808">Transferase</keyword>
<comment type="similarity">
    <text evidence="2">Belongs to the glycosyltransferase 1 family. Bacterial/plant glycogen synthase subfamily.</text>
</comment>
<organism evidence="8">
    <name type="scientific">freshwater metagenome</name>
    <dbReference type="NCBI Taxonomy" id="449393"/>
    <lineage>
        <taxon>unclassified sequences</taxon>
        <taxon>metagenomes</taxon>
        <taxon>ecological metagenomes</taxon>
    </lineage>
</organism>